<feature type="region of interest" description="Disordered" evidence="1">
    <location>
        <begin position="1"/>
        <end position="21"/>
    </location>
</feature>
<accession>A0A067SYF9</accession>
<dbReference type="OrthoDB" id="2434934at2759"/>
<proteinExistence type="predicted"/>
<gene>
    <name evidence="2" type="ORF">GALMADRAFT_1331812</name>
</gene>
<feature type="compositionally biased region" description="Basic and acidic residues" evidence="1">
    <location>
        <begin position="1"/>
        <end position="10"/>
    </location>
</feature>
<keyword evidence="3" id="KW-1185">Reference proteome</keyword>
<sequence>MREHANEAAAKRQKVQLSSSDKRAQVSALAVRALIIGPTSSAEPKMTPAIARPQLSKIKSQLMEPKSANKVIAQLRQLPATGELSLNGGHSNGPIHAVCLAYTDVEEHNLHFSKLTPPDIQRDVSVQDTRFPGIVSAPLDALAGLFNEMHVVDLITSPDFGLGQPGNGEGLLAGAVPTAETVINGVKQITPQLMALGYATGQAIKPDHSGIYPPTDRMSVLTYWWGLEVLLPPPSLVYLSSAQSISGAVMNFLSALSLINNGVREILPFIRYISQFIDFEFSAIKKQDKGQGVVCAATWIMPAAMVPRPWDFPTQPPAPDNANEKPDPQTGSMGPAPIVSPPSNLPKPVYSVIDTVVSPADKPVSRPSAQPDTSPSVN</sequence>
<dbReference type="AlphaFoldDB" id="A0A067SYF9"/>
<dbReference type="EMBL" id="KL142380">
    <property type="protein sequence ID" value="KDR75916.1"/>
    <property type="molecule type" value="Genomic_DNA"/>
</dbReference>
<feature type="region of interest" description="Disordered" evidence="1">
    <location>
        <begin position="310"/>
        <end position="346"/>
    </location>
</feature>
<reference evidence="3" key="1">
    <citation type="journal article" date="2014" name="Proc. Natl. Acad. Sci. U.S.A.">
        <title>Extensive sampling of basidiomycete genomes demonstrates inadequacy of the white-rot/brown-rot paradigm for wood decay fungi.</title>
        <authorList>
            <person name="Riley R."/>
            <person name="Salamov A.A."/>
            <person name="Brown D.W."/>
            <person name="Nagy L.G."/>
            <person name="Floudas D."/>
            <person name="Held B.W."/>
            <person name="Levasseur A."/>
            <person name="Lombard V."/>
            <person name="Morin E."/>
            <person name="Otillar R."/>
            <person name="Lindquist E.A."/>
            <person name="Sun H."/>
            <person name="LaButti K.M."/>
            <person name="Schmutz J."/>
            <person name="Jabbour D."/>
            <person name="Luo H."/>
            <person name="Baker S.E."/>
            <person name="Pisabarro A.G."/>
            <person name="Walton J.D."/>
            <person name="Blanchette R.A."/>
            <person name="Henrissat B."/>
            <person name="Martin F."/>
            <person name="Cullen D."/>
            <person name="Hibbett D.S."/>
            <person name="Grigoriev I.V."/>
        </authorList>
    </citation>
    <scope>NUCLEOTIDE SEQUENCE [LARGE SCALE GENOMIC DNA]</scope>
    <source>
        <strain evidence="3">CBS 339.88</strain>
    </source>
</reference>
<dbReference type="HOGENOM" id="CLU_028832_0_0_1"/>
<protein>
    <submittedName>
        <fullName evidence="2">Uncharacterized protein</fullName>
    </submittedName>
</protein>
<evidence type="ECO:0000313" key="2">
    <source>
        <dbReference type="EMBL" id="KDR75916.1"/>
    </source>
</evidence>
<organism evidence="2 3">
    <name type="scientific">Galerina marginata (strain CBS 339.88)</name>
    <dbReference type="NCBI Taxonomy" id="685588"/>
    <lineage>
        <taxon>Eukaryota</taxon>
        <taxon>Fungi</taxon>
        <taxon>Dikarya</taxon>
        <taxon>Basidiomycota</taxon>
        <taxon>Agaricomycotina</taxon>
        <taxon>Agaricomycetes</taxon>
        <taxon>Agaricomycetidae</taxon>
        <taxon>Agaricales</taxon>
        <taxon>Agaricineae</taxon>
        <taxon>Strophariaceae</taxon>
        <taxon>Galerina</taxon>
    </lineage>
</organism>
<feature type="region of interest" description="Disordered" evidence="1">
    <location>
        <begin position="359"/>
        <end position="378"/>
    </location>
</feature>
<dbReference type="Proteomes" id="UP000027222">
    <property type="component" value="Unassembled WGS sequence"/>
</dbReference>
<feature type="compositionally biased region" description="Polar residues" evidence="1">
    <location>
        <begin position="367"/>
        <end position="378"/>
    </location>
</feature>
<evidence type="ECO:0000313" key="3">
    <source>
        <dbReference type="Proteomes" id="UP000027222"/>
    </source>
</evidence>
<name>A0A067SYF9_GALM3</name>
<evidence type="ECO:0000256" key="1">
    <source>
        <dbReference type="SAM" id="MobiDB-lite"/>
    </source>
</evidence>